<dbReference type="Gene3D" id="1.10.443.10">
    <property type="entry name" value="Intergrase catalytic core"/>
    <property type="match status" value="1"/>
</dbReference>
<comment type="similarity">
    <text evidence="1">Belongs to the 'phage' integrase family.</text>
</comment>
<feature type="domain" description="Core-binding (CB)" evidence="7">
    <location>
        <begin position="120"/>
        <end position="201"/>
    </location>
</feature>
<dbReference type="SUPFAM" id="SSF56349">
    <property type="entry name" value="DNA breaking-rejoining enzymes"/>
    <property type="match status" value="1"/>
</dbReference>
<dbReference type="PANTHER" id="PTHR30629:SF2">
    <property type="entry name" value="PROPHAGE INTEGRASE INTS-RELATED"/>
    <property type="match status" value="1"/>
</dbReference>
<organism evidence="8 9">
    <name type="scientific">Aquaticitalea lipolytica</name>
    <dbReference type="NCBI Taxonomy" id="1247562"/>
    <lineage>
        <taxon>Bacteria</taxon>
        <taxon>Pseudomonadati</taxon>
        <taxon>Bacteroidota</taxon>
        <taxon>Flavobacteriia</taxon>
        <taxon>Flavobacteriales</taxon>
        <taxon>Flavobacteriaceae</taxon>
        <taxon>Aquaticitalea</taxon>
    </lineage>
</organism>
<proteinExistence type="inferred from homology"/>
<dbReference type="InterPro" id="IPR053876">
    <property type="entry name" value="Phage_int_M"/>
</dbReference>
<evidence type="ECO:0000256" key="5">
    <source>
        <dbReference type="PROSITE-ProRule" id="PRU01248"/>
    </source>
</evidence>
<dbReference type="PROSITE" id="PS51900">
    <property type="entry name" value="CB"/>
    <property type="match status" value="1"/>
</dbReference>
<dbReference type="Pfam" id="PF13356">
    <property type="entry name" value="Arm-DNA-bind_3"/>
    <property type="match status" value="1"/>
</dbReference>
<dbReference type="Proteomes" id="UP000598120">
    <property type="component" value="Unassembled WGS sequence"/>
</dbReference>
<keyword evidence="2" id="KW-0229">DNA integration</keyword>
<dbReference type="GO" id="GO:0015074">
    <property type="term" value="P:DNA integration"/>
    <property type="evidence" value="ECO:0007669"/>
    <property type="project" value="UniProtKB-KW"/>
</dbReference>
<keyword evidence="4" id="KW-0233">DNA recombination</keyword>
<dbReference type="GO" id="GO:0003677">
    <property type="term" value="F:DNA binding"/>
    <property type="evidence" value="ECO:0007669"/>
    <property type="project" value="UniProtKB-UniRule"/>
</dbReference>
<accession>A0A8J2XEU2</accession>
<name>A0A8J2XEU2_9FLAO</name>
<gene>
    <name evidence="8" type="primary">int</name>
    <name evidence="8" type="ORF">GCM10011531_07190</name>
</gene>
<dbReference type="AlphaFoldDB" id="A0A8J2XEU2"/>
<sequence length="484" mass="56400">MQYLNSDKNTKFASKFASKKVTSLKFTDPTIRHLKTDKSKIFWCKGLSGFGIRVSPKGTKTWVYYYRINKTQRKLNLGRYPKVCLSEAHRLYNEAKTKVECGTDPSDELKKLKKQFDEELTVKQLVELYLEHSKKSGKKSYKVEEKCLKKDLISHLGKRKITTIEPKDLAKIFNEIITIREAPSSATHLYSYIRRIFNFASDMGLMRRRDNPCLDIKLNIKKKKRNRHLTPQEIYLFWYGVDKIKMTPIVRYALKFMLLTLARGGEVRQMKWSDIDFNERIWTLPRTKNGHLHRIYLNDKAMNILKEVGKYTEGKGLVFGSTGQYSKCGVIKTNLKPLHNRTLCQPIKRHFNVFKIKEPFTPHDLRRTGATILAGLFGRQDLVKMCLNHVRNDITDVYDQYTYDVEKKNAMNALNKAINLIIDSPNIESVPTFDVLRQEILPLDIILNRHEPLKKNKNMDFLATVSHPVSYKLSFDLKPLSNVT</sequence>
<dbReference type="Gene3D" id="3.30.160.390">
    <property type="entry name" value="Integrase, DNA-binding domain"/>
    <property type="match status" value="1"/>
</dbReference>
<dbReference type="PROSITE" id="PS51898">
    <property type="entry name" value="TYR_RECOMBINASE"/>
    <property type="match status" value="1"/>
</dbReference>
<evidence type="ECO:0000256" key="3">
    <source>
        <dbReference type="ARBA" id="ARBA00023125"/>
    </source>
</evidence>
<dbReference type="Pfam" id="PF22022">
    <property type="entry name" value="Phage_int_M"/>
    <property type="match status" value="1"/>
</dbReference>
<evidence type="ECO:0000259" key="6">
    <source>
        <dbReference type="PROSITE" id="PS51898"/>
    </source>
</evidence>
<comment type="caution">
    <text evidence="8">The sequence shown here is derived from an EMBL/GenBank/DDBJ whole genome shotgun (WGS) entry which is preliminary data.</text>
</comment>
<dbReference type="InterPro" id="IPR038488">
    <property type="entry name" value="Integrase_DNA-bd_sf"/>
</dbReference>
<dbReference type="InterPro" id="IPR013762">
    <property type="entry name" value="Integrase-like_cat_sf"/>
</dbReference>
<dbReference type="InterPro" id="IPR010998">
    <property type="entry name" value="Integrase_recombinase_N"/>
</dbReference>
<feature type="domain" description="Tyr recombinase" evidence="6">
    <location>
        <begin position="224"/>
        <end position="415"/>
    </location>
</feature>
<dbReference type="InterPro" id="IPR011010">
    <property type="entry name" value="DNA_brk_join_enz"/>
</dbReference>
<dbReference type="RefSeq" id="WP_188604966.1">
    <property type="nucleotide sequence ID" value="NZ_BMIC01000001.1"/>
</dbReference>
<dbReference type="EMBL" id="BMIC01000001">
    <property type="protein sequence ID" value="GFZ79814.1"/>
    <property type="molecule type" value="Genomic_DNA"/>
</dbReference>
<evidence type="ECO:0000256" key="1">
    <source>
        <dbReference type="ARBA" id="ARBA00008857"/>
    </source>
</evidence>
<keyword evidence="3 5" id="KW-0238">DNA-binding</keyword>
<dbReference type="GO" id="GO:0006310">
    <property type="term" value="P:DNA recombination"/>
    <property type="evidence" value="ECO:0007669"/>
    <property type="project" value="UniProtKB-KW"/>
</dbReference>
<dbReference type="Pfam" id="PF00589">
    <property type="entry name" value="Phage_integrase"/>
    <property type="match status" value="1"/>
</dbReference>
<evidence type="ECO:0000313" key="9">
    <source>
        <dbReference type="Proteomes" id="UP000598120"/>
    </source>
</evidence>
<dbReference type="CDD" id="cd00801">
    <property type="entry name" value="INT_P4_C"/>
    <property type="match status" value="1"/>
</dbReference>
<dbReference type="InterPro" id="IPR050808">
    <property type="entry name" value="Phage_Integrase"/>
</dbReference>
<dbReference type="Gene3D" id="1.10.150.130">
    <property type="match status" value="1"/>
</dbReference>
<dbReference type="InterPro" id="IPR025166">
    <property type="entry name" value="Integrase_DNA_bind_dom"/>
</dbReference>
<dbReference type="InterPro" id="IPR002104">
    <property type="entry name" value="Integrase_catalytic"/>
</dbReference>
<evidence type="ECO:0000256" key="4">
    <source>
        <dbReference type="ARBA" id="ARBA00023172"/>
    </source>
</evidence>
<protein>
    <submittedName>
        <fullName evidence="8">Integrase</fullName>
    </submittedName>
</protein>
<keyword evidence="9" id="KW-1185">Reference proteome</keyword>
<evidence type="ECO:0000313" key="8">
    <source>
        <dbReference type="EMBL" id="GFZ79814.1"/>
    </source>
</evidence>
<evidence type="ECO:0000259" key="7">
    <source>
        <dbReference type="PROSITE" id="PS51900"/>
    </source>
</evidence>
<dbReference type="PANTHER" id="PTHR30629">
    <property type="entry name" value="PROPHAGE INTEGRASE"/>
    <property type="match status" value="1"/>
</dbReference>
<reference evidence="8 9" key="1">
    <citation type="journal article" date="2014" name="Int. J. Syst. Evol. Microbiol.">
        <title>Complete genome sequence of Corynebacterium casei LMG S-19264T (=DSM 44701T), isolated from a smear-ripened cheese.</title>
        <authorList>
            <consortium name="US DOE Joint Genome Institute (JGI-PGF)"/>
            <person name="Walter F."/>
            <person name="Albersmeier A."/>
            <person name="Kalinowski J."/>
            <person name="Ruckert C."/>
        </authorList>
    </citation>
    <scope>NUCLEOTIDE SEQUENCE [LARGE SCALE GENOMIC DNA]</scope>
    <source>
        <strain evidence="8 9">CGMCC 1.15295</strain>
    </source>
</reference>
<dbReference type="InterPro" id="IPR044068">
    <property type="entry name" value="CB"/>
</dbReference>
<evidence type="ECO:0000256" key="2">
    <source>
        <dbReference type="ARBA" id="ARBA00022908"/>
    </source>
</evidence>